<dbReference type="FunFam" id="3.80.10.10:FF:000095">
    <property type="entry name" value="LRR receptor-like serine/threonine-protein kinase GSO1"/>
    <property type="match status" value="1"/>
</dbReference>
<feature type="compositionally biased region" description="Low complexity" evidence="4">
    <location>
        <begin position="88"/>
        <end position="102"/>
    </location>
</feature>
<evidence type="ECO:0000256" key="3">
    <source>
        <dbReference type="ARBA" id="ARBA00023136"/>
    </source>
</evidence>
<proteinExistence type="predicted"/>
<dbReference type="Proteomes" id="UP001153069">
    <property type="component" value="Unassembled WGS sequence"/>
</dbReference>
<evidence type="ECO:0000313" key="6">
    <source>
        <dbReference type="EMBL" id="CAB9530309.1"/>
    </source>
</evidence>
<keyword evidence="7" id="KW-1185">Reference proteome</keyword>
<evidence type="ECO:0000256" key="4">
    <source>
        <dbReference type="SAM" id="MobiDB-lite"/>
    </source>
</evidence>
<feature type="compositionally biased region" description="Polar residues" evidence="4">
    <location>
        <begin position="256"/>
        <end position="272"/>
    </location>
</feature>
<dbReference type="SUPFAM" id="SSF52058">
    <property type="entry name" value="L domain-like"/>
    <property type="match status" value="1"/>
</dbReference>
<dbReference type="InterPro" id="IPR001611">
    <property type="entry name" value="Leu-rich_rpt"/>
</dbReference>
<keyword evidence="1" id="KW-0433">Leucine-rich repeat</keyword>
<gene>
    <name evidence="6" type="ORF">SEMRO_2826_G338023.1</name>
</gene>
<feature type="region of interest" description="Disordered" evidence="4">
    <location>
        <begin position="76"/>
        <end position="121"/>
    </location>
</feature>
<keyword evidence="5" id="KW-0812">Transmembrane</keyword>
<dbReference type="InterPro" id="IPR052592">
    <property type="entry name" value="LRR-RLK"/>
</dbReference>
<protein>
    <submittedName>
        <fullName evidence="6">Uncharacterized protein</fullName>
    </submittedName>
</protein>
<dbReference type="Gene3D" id="3.80.10.10">
    <property type="entry name" value="Ribonuclease Inhibitor"/>
    <property type="match status" value="2"/>
</dbReference>
<sequence length="1064" mass="116388">MTEEERKEEGTAPSRKESHQEHGGNQRTTTTPTGESQPRRCLDFLPRKGHMEKSESLAPKAVQYPAEETRTAILNSSTVQGNVSNEKSSPAATSSRATTSATRSRHRDNYNPQQAKGTSQQQEDIMNIVADQASVAVSDLPLKGKTSHTQQDEHNLLQMATEINEAAKLEKFSHNRSADSGRALMQMATEINEAAKLEKFSHNKSADSDHSLMQMATEINEAAKLEKFSHNKSADNGHSLMQMATEINEAAKLEKISSSSSRPTESGVNSPDTRAGQLVSGTCQGTPHLPCPGAYMGTPGEALQRTNNLRFSLLGAPAPNTDDNEELQIAQGQTDSMPQVSPNNSNDARDGRELAVANLVVEDSEDFELQMRPPASLVDLQTVEENQRNRKRQSQLFVLFLAMLCIVAAIIVGTVAGTRKGKNPVTTSSIRTATPTAFGSLEPSGDPSSAPTGVLDFILEDLPNYTLESLQTFGTPQWRARDWLLDHQNITQLPEWRKTQLFALACFYYSFEGENWIEPIRERWMDPRKDECLWFSSGFSHFINGVYAEYSSSIATPSCNHLGEYTSLWVEDLHLSGLTPVVPSELNLLTSLSRLGLGWNKISASIHALLPNEVYEMTALTWLNLKSNQLSGGMPTEVGLLTALERLNLELNHLSGQIPSELGLLTALTSLVLYNNDLAAQIPSELGQLLGLNQIRLQWNQITGQVPTELGLLTALTWLWLATNELTGQVAPELALLTTLDVLWLDTNLLTGQIATEFGTVANLTVFAAATNLITGPIPSELALVPLKEFRLDANEMSGQVPAEIWSLTSLEYLQLPSNLLTGSLPTEIGLLSSLVELDLSGNRFTGAIPNEVGSMASLQKLYLDNNSLTGTLPQHLNESVGLRLDGNQFSGTVPEHLCSALWCDCTANVTQVSTCADLYESATFPGRFPPMIADGGGENIVLNIESDQFPLETDWVWQQESNVTGEWETLQESAGAIQTPFFLYSFMLSIAPDATYRLLVSDSYGDGLFGSGWVTLTASNQTVLYSFTDTPFTEISVVLLIGIDGFPEKITPSVYCDPLYDFC</sequence>
<keyword evidence="3 5" id="KW-0472">Membrane</keyword>
<feature type="compositionally biased region" description="Polar residues" evidence="4">
    <location>
        <begin position="25"/>
        <end position="36"/>
    </location>
</feature>
<dbReference type="AlphaFoldDB" id="A0A9N8F3Y8"/>
<feature type="compositionally biased region" description="Basic and acidic residues" evidence="4">
    <location>
        <begin position="1"/>
        <end position="24"/>
    </location>
</feature>
<dbReference type="InterPro" id="IPR032675">
    <property type="entry name" value="LRR_dom_sf"/>
</dbReference>
<feature type="compositionally biased region" description="Polar residues" evidence="4">
    <location>
        <begin position="76"/>
        <end position="87"/>
    </location>
</feature>
<accession>A0A9N8F3Y8</accession>
<dbReference type="PANTHER" id="PTHR48054:SF82">
    <property type="entry name" value="LRR RECEPTOR-LIKE SERINE_THREONINE-PROTEIN KINASE FLS2"/>
    <property type="match status" value="1"/>
</dbReference>
<feature type="transmembrane region" description="Helical" evidence="5">
    <location>
        <begin position="396"/>
        <end position="416"/>
    </location>
</feature>
<reference evidence="6" key="1">
    <citation type="submission" date="2020-06" db="EMBL/GenBank/DDBJ databases">
        <authorList>
            <consortium name="Plant Systems Biology data submission"/>
        </authorList>
    </citation>
    <scope>NUCLEOTIDE SEQUENCE</scope>
    <source>
        <strain evidence="6">D6</strain>
    </source>
</reference>
<dbReference type="PANTHER" id="PTHR48054">
    <property type="entry name" value="RECEPTOR KINASE-LIKE PROTEIN XA21"/>
    <property type="match status" value="1"/>
</dbReference>
<feature type="region of interest" description="Disordered" evidence="4">
    <location>
        <begin position="1"/>
        <end position="62"/>
    </location>
</feature>
<keyword evidence="2" id="KW-0677">Repeat</keyword>
<feature type="compositionally biased region" description="Polar residues" evidence="4">
    <location>
        <begin position="110"/>
        <end position="121"/>
    </location>
</feature>
<organism evidence="6 7">
    <name type="scientific">Seminavis robusta</name>
    <dbReference type="NCBI Taxonomy" id="568900"/>
    <lineage>
        <taxon>Eukaryota</taxon>
        <taxon>Sar</taxon>
        <taxon>Stramenopiles</taxon>
        <taxon>Ochrophyta</taxon>
        <taxon>Bacillariophyta</taxon>
        <taxon>Bacillariophyceae</taxon>
        <taxon>Bacillariophycidae</taxon>
        <taxon>Naviculales</taxon>
        <taxon>Naviculaceae</taxon>
        <taxon>Seminavis</taxon>
    </lineage>
</organism>
<evidence type="ECO:0000256" key="2">
    <source>
        <dbReference type="ARBA" id="ARBA00022737"/>
    </source>
</evidence>
<feature type="region of interest" description="Disordered" evidence="4">
    <location>
        <begin position="253"/>
        <end position="284"/>
    </location>
</feature>
<feature type="compositionally biased region" description="Polar residues" evidence="4">
    <location>
        <begin position="331"/>
        <end position="346"/>
    </location>
</feature>
<dbReference type="InterPro" id="IPR003591">
    <property type="entry name" value="Leu-rich_rpt_typical-subtyp"/>
</dbReference>
<feature type="region of interest" description="Disordered" evidence="4">
    <location>
        <begin position="331"/>
        <end position="350"/>
    </location>
</feature>
<dbReference type="EMBL" id="CAICTM010002824">
    <property type="protein sequence ID" value="CAB9530309.1"/>
    <property type="molecule type" value="Genomic_DNA"/>
</dbReference>
<evidence type="ECO:0000256" key="1">
    <source>
        <dbReference type="ARBA" id="ARBA00022614"/>
    </source>
</evidence>
<evidence type="ECO:0000313" key="7">
    <source>
        <dbReference type="Proteomes" id="UP001153069"/>
    </source>
</evidence>
<feature type="compositionally biased region" description="Basic and acidic residues" evidence="4">
    <location>
        <begin position="37"/>
        <end position="55"/>
    </location>
</feature>
<evidence type="ECO:0000256" key="5">
    <source>
        <dbReference type="SAM" id="Phobius"/>
    </source>
</evidence>
<dbReference type="Pfam" id="PF00560">
    <property type="entry name" value="LRR_1"/>
    <property type="match status" value="2"/>
</dbReference>
<comment type="caution">
    <text evidence="6">The sequence shown here is derived from an EMBL/GenBank/DDBJ whole genome shotgun (WGS) entry which is preliminary data.</text>
</comment>
<keyword evidence="5" id="KW-1133">Transmembrane helix</keyword>
<dbReference type="OrthoDB" id="69127at2759"/>
<name>A0A9N8F3Y8_9STRA</name>
<dbReference type="SMART" id="SM00369">
    <property type="entry name" value="LRR_TYP"/>
    <property type="match status" value="5"/>
</dbReference>